<proteinExistence type="predicted"/>
<dbReference type="AlphaFoldDB" id="A0A2T2NLB6"/>
<dbReference type="EMBL" id="KZ678136">
    <property type="protein sequence ID" value="PSN66217.1"/>
    <property type="molecule type" value="Genomic_DNA"/>
</dbReference>
<evidence type="ECO:0008006" key="5">
    <source>
        <dbReference type="Google" id="ProtNLM"/>
    </source>
</evidence>
<feature type="region of interest" description="Disordered" evidence="1">
    <location>
        <begin position="482"/>
        <end position="529"/>
    </location>
</feature>
<protein>
    <recommendedName>
        <fullName evidence="5">Apple domain-containing protein</fullName>
    </recommendedName>
</protein>
<sequence>MRDFLILAALSGFSSLVSAQDIPISSIDSLPKPTYTIVPDKTSQAVGYNQDATIESDVHRATETPVDTVIPEQSPTPEPTAGSNKRTVFPRRSLEKRNNDCQPIPTTPNRYNAVIDPAESFLADQNLQNVALSAATPSGYTQTFSNLKAASQANGYMGYYLLDSYDTGACAAKCNNALGCQAFNIYFERSPSIVPASSCPNPPGTANIFCVLWGGPISRDNARNDGQWRDQYHVVISASNGYVLTSSLSPLSGKAINAPLDCNNDDAYMGIRMFTDNAPFDPERCRAVCEATSQYNIEHNPDPSQPPRLCKFFNTYILSKNYRSLGQSCAMYTQYWDPNTYATNDGQWDGEGNHYTISSSVFFHNATDVVTPVCPADITRLQGDNDVGAFCTAYIDYTPATTSTVTVYTSTTTVQACGSAPTNRIKRDGDEEGLVEAVVAVFPEKVDGVAAGDEPALVTIPAESLTVSGIYASATSAGEAQLAHATESSDLPTATGASGEEQSGLATESSNLPTVTPTPTPSAAAAKRAAPAETPSFFVGRDSRVISSACSHIATGVATVTRSAVATATNFNVANCAQYPTMCENGEPPRLIAGSFDSSSVNIDDTSFTVQLPFQICIYDTCSSTVHPTSNGIISLGDFATNSFSNGNIPAFGGQAVLHAFWDDLYIYAGQRHYMDYALCGSPGSRTVTFDWRMGRFAAPSSGPLYSFSATFYEDRPSRVYIKYYSTTDQGNSATIGIEGRANGQGTSYQFSVNQGVVSNGLGLIFDPRANYFGRAA</sequence>
<evidence type="ECO:0000256" key="1">
    <source>
        <dbReference type="SAM" id="MobiDB-lite"/>
    </source>
</evidence>
<dbReference type="PANTHER" id="PTHR36578">
    <property type="entry name" value="CHROMOSOME 15, WHOLE GENOME SHOTGUN SEQUENCE"/>
    <property type="match status" value="1"/>
</dbReference>
<keyword evidence="2" id="KW-0732">Signal</keyword>
<dbReference type="OrthoDB" id="271448at2759"/>
<reference evidence="3 4" key="1">
    <citation type="journal article" date="2018" name="Front. Microbiol.">
        <title>Genome-Wide Analysis of Corynespora cassiicola Leaf Fall Disease Putative Effectors.</title>
        <authorList>
            <person name="Lopez D."/>
            <person name="Ribeiro S."/>
            <person name="Label P."/>
            <person name="Fumanal B."/>
            <person name="Venisse J.S."/>
            <person name="Kohler A."/>
            <person name="de Oliveira R.R."/>
            <person name="Labutti K."/>
            <person name="Lipzen A."/>
            <person name="Lail K."/>
            <person name="Bauer D."/>
            <person name="Ohm R.A."/>
            <person name="Barry K.W."/>
            <person name="Spatafora J."/>
            <person name="Grigoriev I.V."/>
            <person name="Martin F.M."/>
            <person name="Pujade-Renaud V."/>
        </authorList>
    </citation>
    <scope>NUCLEOTIDE SEQUENCE [LARGE SCALE GENOMIC DNA]</scope>
    <source>
        <strain evidence="3 4">Philippines</strain>
    </source>
</reference>
<feature type="chain" id="PRO_5015417641" description="Apple domain-containing protein" evidence="2">
    <location>
        <begin position="20"/>
        <end position="777"/>
    </location>
</feature>
<feature type="signal peptide" evidence="2">
    <location>
        <begin position="1"/>
        <end position="19"/>
    </location>
</feature>
<dbReference type="Proteomes" id="UP000240883">
    <property type="component" value="Unassembled WGS sequence"/>
</dbReference>
<feature type="compositionally biased region" description="Low complexity" evidence="1">
    <location>
        <begin position="513"/>
        <end position="529"/>
    </location>
</feature>
<evidence type="ECO:0000313" key="4">
    <source>
        <dbReference type="Proteomes" id="UP000240883"/>
    </source>
</evidence>
<accession>A0A2T2NLB6</accession>
<evidence type="ECO:0000256" key="2">
    <source>
        <dbReference type="SAM" id="SignalP"/>
    </source>
</evidence>
<gene>
    <name evidence="3" type="ORF">BS50DRAFT_410127</name>
</gene>
<dbReference type="STRING" id="1448308.A0A2T2NLB6"/>
<organism evidence="3 4">
    <name type="scientific">Corynespora cassiicola Philippines</name>
    <dbReference type="NCBI Taxonomy" id="1448308"/>
    <lineage>
        <taxon>Eukaryota</taxon>
        <taxon>Fungi</taxon>
        <taxon>Dikarya</taxon>
        <taxon>Ascomycota</taxon>
        <taxon>Pezizomycotina</taxon>
        <taxon>Dothideomycetes</taxon>
        <taxon>Pleosporomycetidae</taxon>
        <taxon>Pleosporales</taxon>
        <taxon>Corynesporascaceae</taxon>
        <taxon>Corynespora</taxon>
    </lineage>
</organism>
<dbReference type="PANTHER" id="PTHR36578:SF2">
    <property type="entry name" value="PA14 DOMAIN-CONTAINING PROTEIN"/>
    <property type="match status" value="1"/>
</dbReference>
<name>A0A2T2NLB6_CORCC</name>
<evidence type="ECO:0000313" key="3">
    <source>
        <dbReference type="EMBL" id="PSN66217.1"/>
    </source>
</evidence>
<keyword evidence="4" id="KW-1185">Reference proteome</keyword>
<feature type="compositionally biased region" description="Polar residues" evidence="1">
    <location>
        <begin position="486"/>
        <end position="512"/>
    </location>
</feature>